<comment type="caution">
    <text evidence="2">The sequence shown here is derived from an EMBL/GenBank/DDBJ whole genome shotgun (WGS) entry which is preliminary data.</text>
</comment>
<name>A0AAV1UMG9_9STRA</name>
<sequence length="181" mass="20256">MIPQSKGYVSVGSWRYMEWQTLAFEATTDREEEEAEAYPGPLVGHLTYEKPTRILTRSKRKLDDIKDSAEIASLYDSNGDSDKELQDECTSGKNNEGKDGRSTMRSCAVNAVRETPEHSGEEDMFAEEAMTPKDNHEITDLLLGQSNCHPDGIKVEDREVHGQSTRLDDDVKAVTIDGKVM</sequence>
<organism evidence="2 3">
    <name type="scientific">Peronospora matthiolae</name>
    <dbReference type="NCBI Taxonomy" id="2874970"/>
    <lineage>
        <taxon>Eukaryota</taxon>
        <taxon>Sar</taxon>
        <taxon>Stramenopiles</taxon>
        <taxon>Oomycota</taxon>
        <taxon>Peronosporomycetes</taxon>
        <taxon>Peronosporales</taxon>
        <taxon>Peronosporaceae</taxon>
        <taxon>Peronospora</taxon>
    </lineage>
</organism>
<evidence type="ECO:0000313" key="2">
    <source>
        <dbReference type="EMBL" id="CAK7935695.1"/>
    </source>
</evidence>
<feature type="region of interest" description="Disordered" evidence="1">
    <location>
        <begin position="73"/>
        <end position="104"/>
    </location>
</feature>
<protein>
    <submittedName>
        <fullName evidence="2">Uncharacterized protein</fullName>
    </submittedName>
</protein>
<dbReference type="EMBL" id="CAKLBY020000222">
    <property type="protein sequence ID" value="CAK7935695.1"/>
    <property type="molecule type" value="Genomic_DNA"/>
</dbReference>
<reference evidence="2" key="1">
    <citation type="submission" date="2024-01" db="EMBL/GenBank/DDBJ databases">
        <authorList>
            <person name="Webb A."/>
        </authorList>
    </citation>
    <scope>NUCLEOTIDE SEQUENCE</scope>
    <source>
        <strain evidence="2">Pm1</strain>
    </source>
</reference>
<gene>
    <name evidence="2" type="ORF">PM001_LOCUS20845</name>
</gene>
<dbReference type="AlphaFoldDB" id="A0AAV1UMG9"/>
<dbReference type="Proteomes" id="UP001162060">
    <property type="component" value="Unassembled WGS sequence"/>
</dbReference>
<evidence type="ECO:0000256" key="1">
    <source>
        <dbReference type="SAM" id="MobiDB-lite"/>
    </source>
</evidence>
<evidence type="ECO:0000313" key="3">
    <source>
        <dbReference type="Proteomes" id="UP001162060"/>
    </source>
</evidence>
<accession>A0AAV1UMG9</accession>
<proteinExistence type="predicted"/>